<evidence type="ECO:0000313" key="2">
    <source>
        <dbReference type="Proteomes" id="UP000448199"/>
    </source>
</evidence>
<proteinExistence type="predicted"/>
<dbReference type="EMBL" id="WTYC01000015">
    <property type="protein sequence ID" value="MXO49645.1"/>
    <property type="molecule type" value="Genomic_DNA"/>
</dbReference>
<protein>
    <submittedName>
        <fullName evidence="1">Uncharacterized protein</fullName>
    </submittedName>
</protein>
<dbReference type="Proteomes" id="UP000448199">
    <property type="component" value="Unassembled WGS sequence"/>
</dbReference>
<gene>
    <name evidence="1" type="ORF">GRI69_15445</name>
</gene>
<comment type="caution">
    <text evidence="1">The sequence shown here is derived from an EMBL/GenBank/DDBJ whole genome shotgun (WGS) entry which is preliminary data.</text>
</comment>
<keyword evidence="2" id="KW-1185">Reference proteome</keyword>
<dbReference type="OrthoDB" id="7402425at2"/>
<evidence type="ECO:0000313" key="1">
    <source>
        <dbReference type="EMBL" id="MXO49645.1"/>
    </source>
</evidence>
<accession>A0A844XU86</accession>
<dbReference type="AlphaFoldDB" id="A0A844XU86"/>
<reference evidence="1 2" key="1">
    <citation type="submission" date="2019-12" db="EMBL/GenBank/DDBJ databases">
        <title>Genomic-based taxomic classification of the family Erythrobacteraceae.</title>
        <authorList>
            <person name="Xu L."/>
        </authorList>
    </citation>
    <scope>NUCLEOTIDE SEQUENCE [LARGE SCALE GENOMIC DNA]</scope>
    <source>
        <strain evidence="1 2">DSM 17792</strain>
    </source>
</reference>
<sequence>METSNLVVLFAGLAISASLGGCSPQTANTDTGAAAQPFRADFSAEGYATILDAPPADFVPVTPPDPEPRTADQDAADAEFLRVAEYQNSVMDEVQALAERLRREERENFVSLHYDNEGELGVVFEFLRNGSQTLRRYSENPTFRGVTVRWSMEELQAAADYMWETFGQDRVIQATGIRSQDVTAEISVSETEFNALVRRKGVAIPEQVTLVFNSVPPVPLANPPKAAVRDETLPITIARHIRIFPRHDRPAGALNSINSQVKVVLKDGCFRAASHDNALVLFPFGADLFVDSQNYLAFGREERPGYARVGEEVVFMGSVHEIDTPELVDPIHRACGPGKVIKVEGLSSAAARERQETLDYAANALRSLENNFGLSRAEARRAFEWLERRQAAVKAVDPDGKPVPPVTASLIIMSPPPPVMDASECPAGSQLVSGLCRTPEGYLRPLPAWLEEFMEQDR</sequence>
<name>A0A844XU86_9SPHN</name>
<organism evidence="1 2">
    <name type="scientific">Qipengyuania vulgaris</name>
    <dbReference type="NCBI Taxonomy" id="291985"/>
    <lineage>
        <taxon>Bacteria</taxon>
        <taxon>Pseudomonadati</taxon>
        <taxon>Pseudomonadota</taxon>
        <taxon>Alphaproteobacteria</taxon>
        <taxon>Sphingomonadales</taxon>
        <taxon>Erythrobacteraceae</taxon>
        <taxon>Qipengyuania</taxon>
    </lineage>
</organism>
<dbReference type="RefSeq" id="WP_160729064.1">
    <property type="nucleotide sequence ID" value="NZ_WTYC01000015.1"/>
</dbReference>